<dbReference type="FunFam" id="3.40.50.300:FF:000032">
    <property type="entry name" value="Export ABC transporter ATP-binding protein"/>
    <property type="match status" value="1"/>
</dbReference>
<protein>
    <submittedName>
        <fullName evidence="5">ABC transporter ATP-binding protein</fullName>
    </submittedName>
</protein>
<comment type="caution">
    <text evidence="5">The sequence shown here is derived from an EMBL/GenBank/DDBJ whole genome shotgun (WGS) entry which is preliminary data.</text>
</comment>
<dbReference type="EMBL" id="JAAKZY010000256">
    <property type="protein sequence ID" value="NGO14397.1"/>
    <property type="molecule type" value="Genomic_DNA"/>
</dbReference>
<dbReference type="GO" id="GO:0098796">
    <property type="term" value="C:membrane protein complex"/>
    <property type="evidence" value="ECO:0007669"/>
    <property type="project" value="UniProtKB-ARBA"/>
</dbReference>
<dbReference type="PROSITE" id="PS50893">
    <property type="entry name" value="ABC_TRANSPORTER_2"/>
    <property type="match status" value="1"/>
</dbReference>
<gene>
    <name evidence="5" type="ORF">G5C60_44090</name>
</gene>
<dbReference type="SMART" id="SM00382">
    <property type="entry name" value="AAA"/>
    <property type="match status" value="1"/>
</dbReference>
<keyword evidence="6" id="KW-1185">Reference proteome</keyword>
<sequence>MTTTPIAHRATAVAARASDLSKVYGQGETQVVALNQVSIDFRQAELTAIMGPSGSGKSTLMHCVAGLDSFSSGSVRIGDTELGSLKDKQLTKLRRDKIGFIFQAFNLLPTLTALENITLPMDIAGRKADKEWLNSVIGMVGLADRLSHRPTQLSGGQQQRVAVARALASRPEIIFGDEPTGNLDSRSGAEVLGFLRNSVRELGQTVVMVTHDPVAAAYADRVVFLADGRIVDEVYGPTADSVLDRMKQFDAKGRTS</sequence>
<keyword evidence="3 5" id="KW-0067">ATP-binding</keyword>
<dbReference type="Pfam" id="PF00005">
    <property type="entry name" value="ABC_tran"/>
    <property type="match status" value="1"/>
</dbReference>
<evidence type="ECO:0000313" key="6">
    <source>
        <dbReference type="Proteomes" id="UP000472335"/>
    </source>
</evidence>
<dbReference type="PANTHER" id="PTHR24220">
    <property type="entry name" value="IMPORT ATP-BINDING PROTEIN"/>
    <property type="match status" value="1"/>
</dbReference>
<proteinExistence type="predicted"/>
<dbReference type="GO" id="GO:0022857">
    <property type="term" value="F:transmembrane transporter activity"/>
    <property type="evidence" value="ECO:0007669"/>
    <property type="project" value="TreeGrafter"/>
</dbReference>
<dbReference type="InterPro" id="IPR017871">
    <property type="entry name" value="ABC_transporter-like_CS"/>
</dbReference>
<dbReference type="Gene3D" id="3.40.50.300">
    <property type="entry name" value="P-loop containing nucleotide triphosphate hydrolases"/>
    <property type="match status" value="1"/>
</dbReference>
<keyword evidence="2" id="KW-0547">Nucleotide-binding</keyword>
<dbReference type="AlphaFoldDB" id="A0A6G4VKT6"/>
<dbReference type="PROSITE" id="PS00211">
    <property type="entry name" value="ABC_TRANSPORTER_1"/>
    <property type="match status" value="1"/>
</dbReference>
<organism evidence="5 6">
    <name type="scientific">Streptomyces scabichelini</name>
    <dbReference type="NCBI Taxonomy" id="2711217"/>
    <lineage>
        <taxon>Bacteria</taxon>
        <taxon>Bacillati</taxon>
        <taxon>Actinomycetota</taxon>
        <taxon>Actinomycetes</taxon>
        <taxon>Kitasatosporales</taxon>
        <taxon>Streptomycetaceae</taxon>
        <taxon>Streptomyces</taxon>
    </lineage>
</organism>
<dbReference type="RefSeq" id="WP_165268737.1">
    <property type="nucleotide sequence ID" value="NZ_JAAKZY010000256.1"/>
</dbReference>
<evidence type="ECO:0000256" key="1">
    <source>
        <dbReference type="ARBA" id="ARBA00022448"/>
    </source>
</evidence>
<dbReference type="GO" id="GO:0005524">
    <property type="term" value="F:ATP binding"/>
    <property type="evidence" value="ECO:0007669"/>
    <property type="project" value="UniProtKB-KW"/>
</dbReference>
<feature type="domain" description="ABC transporter" evidence="4">
    <location>
        <begin position="15"/>
        <end position="252"/>
    </location>
</feature>
<dbReference type="InterPro" id="IPR003593">
    <property type="entry name" value="AAA+_ATPase"/>
</dbReference>
<evidence type="ECO:0000259" key="4">
    <source>
        <dbReference type="PROSITE" id="PS50893"/>
    </source>
</evidence>
<dbReference type="PANTHER" id="PTHR24220:SF685">
    <property type="entry name" value="ABC TRANSPORTER RELATED"/>
    <property type="match status" value="1"/>
</dbReference>
<dbReference type="Proteomes" id="UP000472335">
    <property type="component" value="Unassembled WGS sequence"/>
</dbReference>
<dbReference type="InterPro" id="IPR017911">
    <property type="entry name" value="MacB-like_ATP-bd"/>
</dbReference>
<dbReference type="SUPFAM" id="SSF52540">
    <property type="entry name" value="P-loop containing nucleoside triphosphate hydrolases"/>
    <property type="match status" value="1"/>
</dbReference>
<dbReference type="InterPro" id="IPR027417">
    <property type="entry name" value="P-loop_NTPase"/>
</dbReference>
<name>A0A6G4VKT6_9ACTN</name>
<dbReference type="GO" id="GO:0016887">
    <property type="term" value="F:ATP hydrolysis activity"/>
    <property type="evidence" value="ECO:0007669"/>
    <property type="project" value="InterPro"/>
</dbReference>
<evidence type="ECO:0000256" key="2">
    <source>
        <dbReference type="ARBA" id="ARBA00022741"/>
    </source>
</evidence>
<evidence type="ECO:0000313" key="5">
    <source>
        <dbReference type="EMBL" id="NGO14397.1"/>
    </source>
</evidence>
<reference evidence="5 6" key="1">
    <citation type="submission" date="2020-02" db="EMBL/GenBank/DDBJ databases">
        <title>Whole-genome analyses of novel actinobacteria.</title>
        <authorList>
            <person name="Sahin N."/>
            <person name="Gencbay T."/>
        </authorList>
    </citation>
    <scope>NUCLEOTIDE SEQUENCE [LARGE SCALE GENOMIC DNA]</scope>
    <source>
        <strain evidence="5 6">HC44</strain>
    </source>
</reference>
<dbReference type="GO" id="GO:0005886">
    <property type="term" value="C:plasma membrane"/>
    <property type="evidence" value="ECO:0007669"/>
    <property type="project" value="TreeGrafter"/>
</dbReference>
<evidence type="ECO:0000256" key="3">
    <source>
        <dbReference type="ARBA" id="ARBA00022840"/>
    </source>
</evidence>
<accession>A0A6G4VKT6</accession>
<keyword evidence="1" id="KW-0813">Transport</keyword>
<dbReference type="InterPro" id="IPR015854">
    <property type="entry name" value="ABC_transpr_LolD-like"/>
</dbReference>
<dbReference type="InterPro" id="IPR003439">
    <property type="entry name" value="ABC_transporter-like_ATP-bd"/>
</dbReference>
<dbReference type="CDD" id="cd03255">
    <property type="entry name" value="ABC_MJ0796_LolCDE_FtsE"/>
    <property type="match status" value="1"/>
</dbReference>